<dbReference type="STRING" id="5865.A7ARU2"/>
<dbReference type="GO" id="GO:0005874">
    <property type="term" value="C:microtubule"/>
    <property type="evidence" value="ECO:0007669"/>
    <property type="project" value="UniProtKB-KW"/>
</dbReference>
<dbReference type="Pfam" id="PF00091">
    <property type="entry name" value="Tubulin"/>
    <property type="match status" value="1"/>
</dbReference>
<protein>
    <submittedName>
        <fullName evidence="6">Tubulin, putative</fullName>
    </submittedName>
</protein>
<dbReference type="SUPFAM" id="SSF55307">
    <property type="entry name" value="Tubulin C-terminal domain-like"/>
    <property type="match status" value="1"/>
</dbReference>
<evidence type="ECO:0000256" key="3">
    <source>
        <dbReference type="ARBA" id="ARBA00022741"/>
    </source>
</evidence>
<organism evidence="6 7">
    <name type="scientific">Babesia bovis</name>
    <dbReference type="NCBI Taxonomy" id="5865"/>
    <lineage>
        <taxon>Eukaryota</taxon>
        <taxon>Sar</taxon>
        <taxon>Alveolata</taxon>
        <taxon>Apicomplexa</taxon>
        <taxon>Aconoidasida</taxon>
        <taxon>Piroplasmida</taxon>
        <taxon>Babesiidae</taxon>
        <taxon>Babesia</taxon>
    </lineage>
</organism>
<comment type="similarity">
    <text evidence="1">Belongs to the tubulin family.</text>
</comment>
<keyword evidence="4" id="KW-0342">GTP-binding</keyword>
<dbReference type="CDD" id="cd06059">
    <property type="entry name" value="Tubulin"/>
    <property type="match status" value="1"/>
</dbReference>
<dbReference type="InterPro" id="IPR023123">
    <property type="entry name" value="Tubulin_C"/>
</dbReference>
<feature type="domain" description="Tubulin/FtsZ GTPase" evidence="5">
    <location>
        <begin position="63"/>
        <end position="232"/>
    </location>
</feature>
<dbReference type="InterPro" id="IPR000217">
    <property type="entry name" value="Tubulin"/>
</dbReference>
<reference evidence="6 7" key="1">
    <citation type="journal article" date="2007" name="PLoS Pathog.">
        <title>Genome sequence of Babesia bovis and comparative analysis of apicomplexan hemoprotozoa.</title>
        <authorList>
            <person name="Brayton K.A."/>
            <person name="Lau A.O.T."/>
            <person name="Herndon D.R."/>
            <person name="Hannick L."/>
            <person name="Kappmeyer L.S."/>
            <person name="Berens S.J."/>
            <person name="Bidwell S.L."/>
            <person name="Brown W.C."/>
            <person name="Crabtree J."/>
            <person name="Fadrosh D."/>
            <person name="Feldblum T."/>
            <person name="Forberger H.A."/>
            <person name="Haas B.J."/>
            <person name="Howell J.M."/>
            <person name="Khouri H."/>
            <person name="Koo H."/>
            <person name="Mann D.J."/>
            <person name="Norimine J."/>
            <person name="Paulsen I.T."/>
            <person name="Radune D."/>
            <person name="Ren Q."/>
            <person name="Smith R.K. Jr."/>
            <person name="Suarez C.E."/>
            <person name="White O."/>
            <person name="Wortman J.R."/>
            <person name="Knowles D.P. Jr."/>
            <person name="McElwain T.F."/>
            <person name="Nene V.M."/>
        </authorList>
    </citation>
    <scope>NUCLEOTIDE SEQUENCE [LARGE SCALE GENOMIC DNA]</scope>
    <source>
        <strain evidence="6">T2Bo</strain>
    </source>
</reference>
<comment type="caution">
    <text evidence="6">The sequence shown here is derived from an EMBL/GenBank/DDBJ whole genome shotgun (WGS) entry which is preliminary data.</text>
</comment>
<dbReference type="OMA" id="CGIQVAS"/>
<dbReference type="SMART" id="SM00864">
    <property type="entry name" value="Tubulin"/>
    <property type="match status" value="1"/>
</dbReference>
<evidence type="ECO:0000256" key="2">
    <source>
        <dbReference type="ARBA" id="ARBA00022701"/>
    </source>
</evidence>
<dbReference type="RefSeq" id="XP_001610829.1">
    <property type="nucleotide sequence ID" value="XM_001610779.1"/>
</dbReference>
<dbReference type="VEuPathDB" id="PiroplasmaDB:BBOV_IV009070"/>
<proteinExistence type="inferred from homology"/>
<dbReference type="AlphaFoldDB" id="A7ARU2"/>
<dbReference type="InterPro" id="IPR004057">
    <property type="entry name" value="Epsilon_tubulin"/>
</dbReference>
<dbReference type="EMBL" id="AAXT01000002">
    <property type="protein sequence ID" value="EDO07261.1"/>
    <property type="molecule type" value="Genomic_DNA"/>
</dbReference>
<keyword evidence="2" id="KW-0493">Microtubule</keyword>
<dbReference type="KEGG" id="bbo:BBOV_IV009070"/>
<dbReference type="GO" id="GO:0005525">
    <property type="term" value="F:GTP binding"/>
    <property type="evidence" value="ECO:0007669"/>
    <property type="project" value="UniProtKB-KW"/>
</dbReference>
<dbReference type="GO" id="GO:0007017">
    <property type="term" value="P:microtubule-based process"/>
    <property type="evidence" value="ECO:0007669"/>
    <property type="project" value="InterPro"/>
</dbReference>
<dbReference type="Proteomes" id="UP000002173">
    <property type="component" value="Unassembled WGS sequence"/>
</dbReference>
<evidence type="ECO:0000313" key="7">
    <source>
        <dbReference type="Proteomes" id="UP000002173"/>
    </source>
</evidence>
<dbReference type="Gene3D" id="1.10.287.600">
    <property type="entry name" value="Helix hairpin bin"/>
    <property type="match status" value="1"/>
</dbReference>
<reference evidence="7" key="2">
    <citation type="journal article" date="2020" name="Data Brief">
        <title>Transcriptome dataset of Babesia bovis life stages within vertebrate and invertebrate hosts.</title>
        <authorList>
            <person name="Ueti M.W."/>
            <person name="Johnson W.C."/>
            <person name="Kappmeyer L.S."/>
            <person name="Herndon D.R."/>
            <person name="Mousel M.R."/>
            <person name="Reif K.E."/>
            <person name="Taus N.S."/>
            <person name="Ifeonu O.O."/>
            <person name="Silva J.C."/>
            <person name="Suarez C.E."/>
            <person name="Brayton K.A."/>
        </authorList>
    </citation>
    <scope>NUCLEOTIDE SEQUENCE [LARGE SCALE GENOMIC DNA]</scope>
</reference>
<name>A7ARU2_BABBO</name>
<keyword evidence="3" id="KW-0547">Nucleotide-binding</keyword>
<dbReference type="InterPro" id="IPR008280">
    <property type="entry name" value="Tub_FtsZ_C"/>
</dbReference>
<reference evidence="7" key="3">
    <citation type="journal article" date="2021" name="Int. J. Parasitol.">
        <title>Comparative analysis of gene expression between Babesia bovis blood stages and kinetes allowed by improved genome annotation.</title>
        <authorList>
            <person name="Ueti M.W."/>
            <person name="Johnson W.C."/>
            <person name="Kappmeyer L.S."/>
            <person name="Herndon D.R."/>
            <person name="Mousel M.R."/>
            <person name="Reif K.E."/>
            <person name="Taus N.S."/>
            <person name="Ifeonu O.O."/>
            <person name="Silva J.C."/>
            <person name="Suarez C.E."/>
            <person name="Brayton K.A."/>
        </authorList>
    </citation>
    <scope>NUCLEOTIDE SEQUENCE [LARGE SCALE GENOMIC DNA]</scope>
</reference>
<keyword evidence="7" id="KW-1185">Reference proteome</keyword>
<evidence type="ECO:0000256" key="1">
    <source>
        <dbReference type="ARBA" id="ARBA00009636"/>
    </source>
</evidence>
<dbReference type="InterPro" id="IPR003008">
    <property type="entry name" value="Tubulin_FtsZ_GTPase"/>
</dbReference>
<sequence length="498" mass="56180">MKDVLSINIGQCGIQVASCFWGMFFKNLKLDCGNLPPDWNDVRSFVLNTNVNVPSLDASPDAYNDFINNLKARCILIDTDLSTITEVLQKQHHCHIDNENIVCGTEAAGNNWSVAYFHHGPQYHQTVEDLIDHNLEKCDKTFQYFNITFGLSGGTGGGLGNYILDILRDNYSKIHRVCNVVTQDSMAAISPYNTLFCLNHLNEVASVTNLFSNEALSYHAMQKTAHIIRESSRNEAKKEHGFSGENEIISKHIKDISMASVSEKYPSFSMSSVLNTLIPFPELNLVCPQMVPEHVYRDGMSTEGLINELLKSQHRISPIDQKIKNAPIAMAIYGDFDYTSLKYIKRLKLKHNMIGWMRDGIHVSLSGVSSRNTKEDKPDGMCGMSNDCAISSFLGKSISNFERLYSKKAFLHHFSDTLEDGDFSSVKHNMESLQDVYTTIQKYMVPSHNLLDEKNLKSLGVEMKVVSDAPCRDPWNNVPGNLVTNKRHWWELKGRPLV</sequence>
<dbReference type="eggNOG" id="KOG1375">
    <property type="taxonomic scope" value="Eukaryota"/>
</dbReference>
<dbReference type="Gene3D" id="3.40.50.1440">
    <property type="entry name" value="Tubulin/FtsZ, GTPase domain"/>
    <property type="match status" value="1"/>
</dbReference>
<evidence type="ECO:0000259" key="5">
    <source>
        <dbReference type="SMART" id="SM00864"/>
    </source>
</evidence>
<evidence type="ECO:0000256" key="4">
    <source>
        <dbReference type="ARBA" id="ARBA00023134"/>
    </source>
</evidence>
<accession>A7ARU2</accession>
<evidence type="ECO:0000313" key="6">
    <source>
        <dbReference type="EMBL" id="EDO07261.1"/>
    </source>
</evidence>
<dbReference type="PANTHER" id="PTHR11588">
    <property type="entry name" value="TUBULIN"/>
    <property type="match status" value="1"/>
</dbReference>
<gene>
    <name evidence="6" type="ORF">BBOV_IV009070</name>
</gene>
<dbReference type="PRINTS" id="PR01161">
    <property type="entry name" value="TUBULIN"/>
</dbReference>
<dbReference type="GeneID" id="5479063"/>
<dbReference type="SUPFAM" id="SSF52490">
    <property type="entry name" value="Tubulin nucleotide-binding domain-like"/>
    <property type="match status" value="1"/>
</dbReference>
<dbReference type="InParanoid" id="A7ARU2"/>
<dbReference type="PRINTS" id="PR01519">
    <property type="entry name" value="EPSLNTUBULIN"/>
</dbReference>
<dbReference type="InterPro" id="IPR036525">
    <property type="entry name" value="Tubulin/FtsZ_GTPase_sf"/>
</dbReference>